<protein>
    <recommendedName>
        <fullName evidence="5">Carrier domain-containing protein</fullName>
    </recommendedName>
</protein>
<dbReference type="Gene3D" id="1.10.1200.10">
    <property type="entry name" value="ACP-like"/>
    <property type="match status" value="1"/>
</dbReference>
<dbReference type="SMART" id="SM00822">
    <property type="entry name" value="PKS_KR"/>
    <property type="match status" value="1"/>
</dbReference>
<dbReference type="InterPro" id="IPR001031">
    <property type="entry name" value="Thioesterase"/>
</dbReference>
<dbReference type="Proteomes" id="UP001465153">
    <property type="component" value="Unassembled WGS sequence"/>
</dbReference>
<dbReference type="SUPFAM" id="SSF47336">
    <property type="entry name" value="ACP-like"/>
    <property type="match status" value="1"/>
</dbReference>
<dbReference type="InterPro" id="IPR020845">
    <property type="entry name" value="AMP-binding_CS"/>
</dbReference>
<keyword evidence="7" id="KW-1185">Reference proteome</keyword>
<dbReference type="PROSITE" id="PS00455">
    <property type="entry name" value="AMP_BINDING"/>
    <property type="match status" value="1"/>
</dbReference>
<dbReference type="SUPFAM" id="SSF53474">
    <property type="entry name" value="alpha/beta-Hydrolases"/>
    <property type="match status" value="1"/>
</dbReference>
<dbReference type="RefSeq" id="WP_353302014.1">
    <property type="nucleotide sequence ID" value="NZ_BAABWN010000003.1"/>
</dbReference>
<sequence length="1724" mass="193103">MEFEGTSLRVSNTNVSDSISRDLQNTLVQLFDLEISINNSLKTVRFVVSNQVLFEDALEKLTSNADDVIQVSNLPLDCEGLIDEAKLIEFYRSSQKCSLESKNRVISDIKQQTDYDHSDNTPHIFLGERSININNIHVDELIVKNIPLPEIESSISKCKLHQATGNELPLFSDNSSNNIQNNNTAPENAIKTSEVHNSDSETESLPPHNLIELLEIRAGQQESPELVFLSSDSESTETINCKDLHQAAKKLAQNLIINKTNKNPYVIIHVKDLKNTLVTFWGCLFAHCIPVITTTWVSAQPTEKDFEKIDGVWKHLNNAQIIVDDSTGDFLKNNCDSGFARSDFLDVNYLLNAPSEEIPTLLSFTKCNAEDIAFLNLTSGSTGVPKCVALTHSNILARSKGTIELWENSPNDVTLNWLPFDHIGSISDWHIRCLVLGCKSIYAPTDLVLANPINWLNLINQHRVTHTWATDTAYKSIINTIKKSTEEYDWDLSCVNTFLNAAEPIAESTARDLTAVLKPYNLRTNCIVPAFGMAELGSGINYSRPPEGEFKKQLPIDRDSLANHTLKIVKKGTQNSVSFTSLGPVIPGMSMRIVDSEFNVLSELSVGQLQVKGSSLSNGYLNNDEANNALISSDGWFNTGDKGFIYEDELYLSGRTKDTLIINGKNFSPLDFEEIVDALPGVLTGYSAAIQTKGTDGSSENLVVFFCPEKEDLNDQELTQLLKTVNDAISSSHQLTPDYLIPETPKNIPKTSIQKIQRSQLVKRVEAGNYQEVCKKIDLLTGSERTVKNWFARYDWTLDYGCADYYQSADNLLILVSDLTPEICRFLTIESASAKTILIIADKRLQDSATWPQSIPAEQIFYIEEEDPEKSHSEYYLDLRNGLYGYMDETPFSIVDFRLFSFNDKQALSFETIIIDCNPLIATLIADGKIISNVIDYTLVGSNTLIDSALFWSISVYYRTLVYDYISRNLTAENRSDTLSPPTTKAVYFDFSLENKLVDFSEKLKTEITRKSPIQEVRYRFDQPYSDNSNQNVQTINAANNTIVRETKRLENVVFDSPSARIDQLQADSWVLVTGGLGGIGFEVCQWLQKRNINLVVLGSKDEQHFIIENRTQYERLQSLKKDGNVIYKNHKINNAADLNTEIQNYQSEINTQFSAVFHLAGVIADDDSQYIKNSHLESVWRTKVEGAKAINQLVADQPNTLVVYFSSVMASNHKLGSPAYSAANAYIEQLAKTQQDNGRPVYTIAWSAWKGVGLSQDLPVDIIKKQGLEVLTKRAALTSLEGILSRAPTNISVGINSNSINFQTSKSQGIDTLHKILCIEKSREQSESDTNSIEKIEPIIHSSHAYASMLVVDDIPCDDNNNVDYSALRKLFTVSSTKRIEPRNDLEQQIASIWESVLGHNDFGINDSFYAVGGNSMLTTTMHSTMLKLWHIELSLGDIYEHTTILKQSELISTRLQEYSTSVTTATESADNRKDRVLCLQKETENTPIFCLCGIELYAELAKAFKDIAPVYAIYLNMEEEAIKEDRLLNVYEMASAYLAKIKETQPSGPYRLMGLSFGAAIAFEVAQQLTAAGDKVELLGVLDFNLPVDLKSNRVISDMKFKIKDGIRITRRKFLSALSSVNSSFKLKPEIIEVHYTRAFHPYKKSMKQWPHPENTIIFRAEHEPSHKGQSLAINGGWNQLMTDPEAPLEAHLIEGNHLGILKDNGPHQIAALVKDKLALLN</sequence>
<dbReference type="Pfam" id="PF08659">
    <property type="entry name" value="KR"/>
    <property type="match status" value="1"/>
</dbReference>
<accession>A0ABQ0A746</accession>
<comment type="similarity">
    <text evidence="1">Belongs to the ATP-dependent AMP-binding enzyme family.</text>
</comment>
<evidence type="ECO:0000256" key="4">
    <source>
        <dbReference type="ARBA" id="ARBA00022553"/>
    </source>
</evidence>
<dbReference type="Pfam" id="PF00550">
    <property type="entry name" value="PP-binding"/>
    <property type="match status" value="1"/>
</dbReference>
<organism evidence="6 7">
    <name type="scientific">Sessilibacter corallicola</name>
    <dbReference type="NCBI Taxonomy" id="2904075"/>
    <lineage>
        <taxon>Bacteria</taxon>
        <taxon>Pseudomonadati</taxon>
        <taxon>Pseudomonadota</taxon>
        <taxon>Gammaproteobacteria</taxon>
        <taxon>Cellvibrionales</taxon>
        <taxon>Cellvibrionaceae</taxon>
        <taxon>Sessilibacter</taxon>
    </lineage>
</organism>
<dbReference type="Gene3D" id="3.40.50.1820">
    <property type="entry name" value="alpha/beta hydrolase"/>
    <property type="match status" value="1"/>
</dbReference>
<dbReference type="PROSITE" id="PS50075">
    <property type="entry name" value="CARRIER"/>
    <property type="match status" value="1"/>
</dbReference>
<dbReference type="InterPro" id="IPR000873">
    <property type="entry name" value="AMP-dep_synth/lig_dom"/>
</dbReference>
<dbReference type="EMBL" id="BAABWN010000003">
    <property type="protein sequence ID" value="GAA6167348.1"/>
    <property type="molecule type" value="Genomic_DNA"/>
</dbReference>
<dbReference type="Gene3D" id="3.40.50.720">
    <property type="entry name" value="NAD(P)-binding Rossmann-like Domain"/>
    <property type="match status" value="1"/>
</dbReference>
<keyword evidence="3" id="KW-0596">Phosphopantetheine</keyword>
<dbReference type="Pfam" id="PF00975">
    <property type="entry name" value="Thioesterase"/>
    <property type="match status" value="1"/>
</dbReference>
<dbReference type="InterPro" id="IPR009081">
    <property type="entry name" value="PP-bd_ACP"/>
</dbReference>
<evidence type="ECO:0000259" key="5">
    <source>
        <dbReference type="PROSITE" id="PS50075"/>
    </source>
</evidence>
<dbReference type="InterPro" id="IPR036291">
    <property type="entry name" value="NAD(P)-bd_dom_sf"/>
</dbReference>
<dbReference type="Gene3D" id="3.40.50.12780">
    <property type="entry name" value="N-terminal domain of ligase-like"/>
    <property type="match status" value="1"/>
</dbReference>
<evidence type="ECO:0000256" key="1">
    <source>
        <dbReference type="ARBA" id="ARBA00006432"/>
    </source>
</evidence>
<dbReference type="Gene3D" id="3.30.300.30">
    <property type="match status" value="1"/>
</dbReference>
<evidence type="ECO:0000313" key="7">
    <source>
        <dbReference type="Proteomes" id="UP001465153"/>
    </source>
</evidence>
<proteinExistence type="inferred from homology"/>
<dbReference type="SUPFAM" id="SSF51735">
    <property type="entry name" value="NAD(P)-binding Rossmann-fold domains"/>
    <property type="match status" value="1"/>
</dbReference>
<name>A0ABQ0A746_9GAMM</name>
<dbReference type="Pfam" id="PF00501">
    <property type="entry name" value="AMP-binding"/>
    <property type="match status" value="1"/>
</dbReference>
<dbReference type="InterPro" id="IPR036736">
    <property type="entry name" value="ACP-like_sf"/>
</dbReference>
<keyword evidence="4" id="KW-0597">Phosphoprotein</keyword>
<dbReference type="PANTHER" id="PTHR22754:SF32">
    <property type="entry name" value="DISCO-INTERACTING PROTEIN 2"/>
    <property type="match status" value="1"/>
</dbReference>
<evidence type="ECO:0000256" key="3">
    <source>
        <dbReference type="ARBA" id="ARBA00022450"/>
    </source>
</evidence>
<dbReference type="InterPro" id="IPR057326">
    <property type="entry name" value="KR_dom"/>
</dbReference>
<dbReference type="InterPro" id="IPR013968">
    <property type="entry name" value="PKS_KR"/>
</dbReference>
<evidence type="ECO:0000313" key="6">
    <source>
        <dbReference type="EMBL" id="GAA6167348.1"/>
    </source>
</evidence>
<dbReference type="SUPFAM" id="SSF56801">
    <property type="entry name" value="Acetyl-CoA synthetase-like"/>
    <property type="match status" value="1"/>
</dbReference>
<dbReference type="InterPro" id="IPR042099">
    <property type="entry name" value="ANL_N_sf"/>
</dbReference>
<dbReference type="InterPro" id="IPR029058">
    <property type="entry name" value="AB_hydrolase_fold"/>
</dbReference>
<dbReference type="InterPro" id="IPR045851">
    <property type="entry name" value="AMP-bd_C_sf"/>
</dbReference>
<evidence type="ECO:0000256" key="2">
    <source>
        <dbReference type="ARBA" id="ARBA00006484"/>
    </source>
</evidence>
<reference evidence="6 7" key="1">
    <citation type="submission" date="2024-04" db="EMBL/GenBank/DDBJ databases">
        <title>Draft genome sequence of Sessilibacter corallicola NBRC 116591.</title>
        <authorList>
            <person name="Miyakawa T."/>
            <person name="Kusuya Y."/>
            <person name="Miura T."/>
        </authorList>
    </citation>
    <scope>NUCLEOTIDE SEQUENCE [LARGE SCALE GENOMIC DNA]</scope>
    <source>
        <strain evidence="6 7">KU-00831-HH</strain>
    </source>
</reference>
<feature type="domain" description="Carrier" evidence="5">
    <location>
        <begin position="1382"/>
        <end position="1457"/>
    </location>
</feature>
<gene>
    <name evidence="6" type="ORF">NBRC116591_11580</name>
</gene>
<comment type="caution">
    <text evidence="6">The sequence shown here is derived from an EMBL/GenBank/DDBJ whole genome shotgun (WGS) entry which is preliminary data.</text>
</comment>
<dbReference type="PANTHER" id="PTHR22754">
    <property type="entry name" value="DISCO-INTERACTING PROTEIN 2 DIP2 -RELATED"/>
    <property type="match status" value="1"/>
</dbReference>
<comment type="similarity">
    <text evidence="2">Belongs to the short-chain dehydrogenases/reductases (SDR) family.</text>
</comment>